<sequence>MDIGKINLNGINYLKESDVDKFYTRKDHVVIDEMVLEKTLLKLEPSELVRILTSVAEDKLREVNYAELSEMMKPENKEEYAINMLLMISNVGQMI</sequence>
<organism evidence="1 2">
    <name type="scientific">Paenibacillus polymyxa (strain SC2)</name>
    <name type="common">Bacillus polymyxa</name>
    <dbReference type="NCBI Taxonomy" id="886882"/>
    <lineage>
        <taxon>Bacteria</taxon>
        <taxon>Bacillati</taxon>
        <taxon>Bacillota</taxon>
        <taxon>Bacilli</taxon>
        <taxon>Bacillales</taxon>
        <taxon>Paenibacillaceae</taxon>
        <taxon>Paenibacillus</taxon>
    </lineage>
</organism>
<keyword evidence="1" id="KW-0614">Plasmid</keyword>
<dbReference type="HOGENOM" id="CLU_2370208_0_0_9"/>
<protein>
    <submittedName>
        <fullName evidence="1">Uncharacterized protein</fullName>
    </submittedName>
</protein>
<accession>E3EL71</accession>
<name>E3EL71_PAEPS</name>
<dbReference type="RefSeq" id="WP_013386047.1">
    <property type="nucleotide sequence ID" value="NC_014628.2"/>
</dbReference>
<evidence type="ECO:0000313" key="1">
    <source>
        <dbReference type="EMBL" id="ADO59633.1"/>
    </source>
</evidence>
<dbReference type="EMBL" id="CP002214">
    <property type="protein sequence ID" value="ADO59633.1"/>
    <property type="molecule type" value="Genomic_DNA"/>
</dbReference>
<dbReference type="Proteomes" id="UP000006868">
    <property type="component" value="Plasmid pSC2"/>
</dbReference>
<proteinExistence type="predicted"/>
<reference evidence="1 2" key="1">
    <citation type="journal article" date="2011" name="J. Bacteriol.">
        <title>Complete genome sequence of Paenibacillus polymyxa SC2, a strain of plant growth-promoting Rhizobacterium with broad-spectrum antimicrobial activity.</title>
        <authorList>
            <person name="Ma M."/>
            <person name="Wang C."/>
            <person name="Ding Y."/>
            <person name="Li L."/>
            <person name="Shen D."/>
            <person name="Jiang X."/>
            <person name="Guan D."/>
            <person name="Cao F."/>
            <person name="Chen H."/>
            <person name="Feng R."/>
            <person name="Wang X."/>
            <person name="Ge Y."/>
            <person name="Yao L."/>
            <person name="Bing X."/>
            <person name="Yang X."/>
            <person name="Li J."/>
            <person name="Du B."/>
        </authorList>
    </citation>
    <scope>NUCLEOTIDE SEQUENCE [LARGE SCALE GENOMIC DNA]</scope>
    <source>
        <strain evidence="1 2">SC2</strain>
        <plasmid evidence="2">pSC2</plasmid>
    </source>
</reference>
<dbReference type="PATRIC" id="fig|886882.15.peg.5702"/>
<gene>
    <name evidence="1" type="ORF">PPSC2_26970</name>
</gene>
<geneLocation type="plasmid" evidence="1 2">
    <name>pSC2</name>
</geneLocation>
<evidence type="ECO:0000313" key="2">
    <source>
        <dbReference type="Proteomes" id="UP000006868"/>
    </source>
</evidence>
<dbReference type="KEGG" id="ppm:PPSC2_26970"/>
<dbReference type="AlphaFoldDB" id="E3EL71"/>